<sequence length="42" mass="4973">MLQLALCNSPVSTLLGQINLQQLLDCCYFFLKRVFYQCFRIQ</sequence>
<organism evidence="1">
    <name type="scientific">Macaca fascicularis</name>
    <name type="common">Crab-eating macaque</name>
    <name type="synonym">Cynomolgus monkey</name>
    <dbReference type="NCBI Taxonomy" id="9541"/>
    <lineage>
        <taxon>Eukaryota</taxon>
        <taxon>Metazoa</taxon>
        <taxon>Chordata</taxon>
        <taxon>Craniata</taxon>
        <taxon>Vertebrata</taxon>
        <taxon>Euteleostomi</taxon>
        <taxon>Mammalia</taxon>
        <taxon>Eutheria</taxon>
        <taxon>Euarchontoglires</taxon>
        <taxon>Primates</taxon>
        <taxon>Haplorrhini</taxon>
        <taxon>Catarrhini</taxon>
        <taxon>Cercopithecidae</taxon>
        <taxon>Cercopithecinae</taxon>
        <taxon>Macaca</taxon>
    </lineage>
</organism>
<name>I7GLC4_MACFA</name>
<accession>I7GLC4</accession>
<proteinExistence type="evidence at transcript level"/>
<dbReference type="EMBL" id="AB172325">
    <property type="protein sequence ID" value="BAE89387.1"/>
    <property type="molecule type" value="mRNA"/>
</dbReference>
<protein>
    <submittedName>
        <fullName evidence="1">Macaca fascicularis brain cDNA clone: QflA-17667, similar to human hypothetical protein FLJ34048 (FLJ34048), mRNA, RefSeq: XM_380131.1</fullName>
    </submittedName>
</protein>
<evidence type="ECO:0000313" key="1">
    <source>
        <dbReference type="EMBL" id="BAE89387.1"/>
    </source>
</evidence>
<dbReference type="AlphaFoldDB" id="I7GLC4"/>
<reference evidence="1" key="1">
    <citation type="journal article" date="2007" name="PLoS Biol.">
        <title>Rate of evolution in brain-expressed genes in humans and other primates.</title>
        <authorList>
            <person name="Wang H.-Y."/>
            <person name="Chien H.-C."/>
            <person name="Osada N."/>
            <person name="Hashimoto K."/>
            <person name="Sugano S."/>
            <person name="Gojobori T."/>
            <person name="Chou C.-K."/>
            <person name="Tsai S.-F."/>
            <person name="Wu C.-I."/>
            <person name="Shen C.-K.J."/>
        </authorList>
    </citation>
    <scope>NUCLEOTIDE SEQUENCE</scope>
</reference>